<organism evidence="2 3">
    <name type="scientific">Cercophora scortea</name>
    <dbReference type="NCBI Taxonomy" id="314031"/>
    <lineage>
        <taxon>Eukaryota</taxon>
        <taxon>Fungi</taxon>
        <taxon>Dikarya</taxon>
        <taxon>Ascomycota</taxon>
        <taxon>Pezizomycotina</taxon>
        <taxon>Sordariomycetes</taxon>
        <taxon>Sordariomycetidae</taxon>
        <taxon>Sordariales</taxon>
        <taxon>Lasiosphaeriaceae</taxon>
        <taxon>Cercophora</taxon>
    </lineage>
</organism>
<dbReference type="AlphaFoldDB" id="A0AAE0IXM1"/>
<dbReference type="EMBL" id="JAUEPO010000002">
    <property type="protein sequence ID" value="KAK3332406.1"/>
    <property type="molecule type" value="Genomic_DNA"/>
</dbReference>
<reference evidence="2" key="1">
    <citation type="journal article" date="2023" name="Mol. Phylogenet. Evol.">
        <title>Genome-scale phylogeny and comparative genomics of the fungal order Sordariales.</title>
        <authorList>
            <person name="Hensen N."/>
            <person name="Bonometti L."/>
            <person name="Westerberg I."/>
            <person name="Brannstrom I.O."/>
            <person name="Guillou S."/>
            <person name="Cros-Aarteil S."/>
            <person name="Calhoun S."/>
            <person name="Haridas S."/>
            <person name="Kuo A."/>
            <person name="Mondo S."/>
            <person name="Pangilinan J."/>
            <person name="Riley R."/>
            <person name="LaButti K."/>
            <person name="Andreopoulos B."/>
            <person name="Lipzen A."/>
            <person name="Chen C."/>
            <person name="Yan M."/>
            <person name="Daum C."/>
            <person name="Ng V."/>
            <person name="Clum A."/>
            <person name="Steindorff A."/>
            <person name="Ohm R.A."/>
            <person name="Martin F."/>
            <person name="Silar P."/>
            <person name="Natvig D.O."/>
            <person name="Lalanne C."/>
            <person name="Gautier V."/>
            <person name="Ament-Velasquez S.L."/>
            <person name="Kruys A."/>
            <person name="Hutchinson M.I."/>
            <person name="Powell A.J."/>
            <person name="Barry K."/>
            <person name="Miller A.N."/>
            <person name="Grigoriev I.V."/>
            <person name="Debuchy R."/>
            <person name="Gladieux P."/>
            <person name="Hiltunen Thoren M."/>
            <person name="Johannesson H."/>
        </authorList>
    </citation>
    <scope>NUCLEOTIDE SEQUENCE</scope>
    <source>
        <strain evidence="2">SMH4131-1</strain>
    </source>
</reference>
<proteinExistence type="predicted"/>
<feature type="compositionally biased region" description="Basic and acidic residues" evidence="1">
    <location>
        <begin position="46"/>
        <end position="56"/>
    </location>
</feature>
<name>A0AAE0IXM1_9PEZI</name>
<comment type="caution">
    <text evidence="2">The sequence shown here is derived from an EMBL/GenBank/DDBJ whole genome shotgun (WGS) entry which is preliminary data.</text>
</comment>
<dbReference type="Proteomes" id="UP001286456">
    <property type="component" value="Unassembled WGS sequence"/>
</dbReference>
<reference evidence="2" key="2">
    <citation type="submission" date="2023-06" db="EMBL/GenBank/DDBJ databases">
        <authorList>
            <consortium name="Lawrence Berkeley National Laboratory"/>
            <person name="Haridas S."/>
            <person name="Hensen N."/>
            <person name="Bonometti L."/>
            <person name="Westerberg I."/>
            <person name="Brannstrom I.O."/>
            <person name="Guillou S."/>
            <person name="Cros-Aarteil S."/>
            <person name="Calhoun S."/>
            <person name="Kuo A."/>
            <person name="Mondo S."/>
            <person name="Pangilinan J."/>
            <person name="Riley R."/>
            <person name="Labutti K."/>
            <person name="Andreopoulos B."/>
            <person name="Lipzen A."/>
            <person name="Chen C."/>
            <person name="Yanf M."/>
            <person name="Daum C."/>
            <person name="Ng V."/>
            <person name="Clum A."/>
            <person name="Steindorff A."/>
            <person name="Ohm R."/>
            <person name="Martin F."/>
            <person name="Silar P."/>
            <person name="Natvig D."/>
            <person name="Lalanne C."/>
            <person name="Gautier V."/>
            <person name="Ament-Velasquez S.L."/>
            <person name="Kruys A."/>
            <person name="Hutchinson M.I."/>
            <person name="Powell A.J."/>
            <person name="Barry K."/>
            <person name="Miller A.N."/>
            <person name="Grigoriev I.V."/>
            <person name="Debuchy R."/>
            <person name="Gladieux P."/>
            <person name="Thoren M.H."/>
            <person name="Johannesson H."/>
        </authorList>
    </citation>
    <scope>NUCLEOTIDE SEQUENCE</scope>
    <source>
        <strain evidence="2">SMH4131-1</strain>
    </source>
</reference>
<keyword evidence="3" id="KW-1185">Reference proteome</keyword>
<feature type="compositionally biased region" description="Low complexity" evidence="1">
    <location>
        <begin position="57"/>
        <end position="70"/>
    </location>
</feature>
<feature type="region of interest" description="Disordered" evidence="1">
    <location>
        <begin position="152"/>
        <end position="183"/>
    </location>
</feature>
<protein>
    <submittedName>
        <fullName evidence="2">Uncharacterized protein</fullName>
    </submittedName>
</protein>
<feature type="region of interest" description="Disordered" evidence="1">
    <location>
        <begin position="43"/>
        <end position="96"/>
    </location>
</feature>
<accession>A0AAE0IXM1</accession>
<evidence type="ECO:0000313" key="3">
    <source>
        <dbReference type="Proteomes" id="UP001286456"/>
    </source>
</evidence>
<gene>
    <name evidence="2" type="ORF">B0T19DRAFT_102066</name>
</gene>
<evidence type="ECO:0000256" key="1">
    <source>
        <dbReference type="SAM" id="MobiDB-lite"/>
    </source>
</evidence>
<sequence>MWRPRWRQVRVNFEFRPNDYCCCRRELERGPCGLWGLAGVSSIPKSQDDEKSEQGRRQAGGQARSGQPGRVVGTGRYVPTLDRVPSRPDKKTRRKLRRGEAGWELLGDGLHSIEPVLSERRFTTAGQLARLFFLWRAGCRDRLEIEGQRERGGEVSYQSTDIADNIDSGARSDRFNEGGLDQI</sequence>
<evidence type="ECO:0000313" key="2">
    <source>
        <dbReference type="EMBL" id="KAK3332406.1"/>
    </source>
</evidence>